<protein>
    <submittedName>
        <fullName evidence="1">DUF6387 family protein</fullName>
    </submittedName>
</protein>
<dbReference type="EMBL" id="CP101508">
    <property type="protein sequence ID" value="UTV27884.1"/>
    <property type="molecule type" value="Genomic_DNA"/>
</dbReference>
<evidence type="ECO:0000313" key="2">
    <source>
        <dbReference type="Proteomes" id="UP001057998"/>
    </source>
</evidence>
<gene>
    <name evidence="1" type="ORF">NNL38_00730</name>
</gene>
<dbReference type="RefSeq" id="WP_255389140.1">
    <property type="nucleotide sequence ID" value="NZ_CP101508.1"/>
</dbReference>
<evidence type="ECO:0000313" key="1">
    <source>
        <dbReference type="EMBL" id="UTV27884.1"/>
    </source>
</evidence>
<name>A0ABY5GFK4_9GAMM</name>
<dbReference type="Proteomes" id="UP001057998">
    <property type="component" value="Chromosome 1"/>
</dbReference>
<proteinExistence type="predicted"/>
<reference evidence="1" key="1">
    <citation type="submission" date="2022-07" db="EMBL/GenBank/DDBJ databases">
        <title>Genome sequencing of Photobacterium atrarenae GJH2-4.</title>
        <authorList>
            <person name="Park S.-J."/>
        </authorList>
    </citation>
    <scope>NUCLEOTIDE SEQUENCE</scope>
    <source>
        <strain evidence="1">GJH2-4</strain>
    </source>
</reference>
<organism evidence="1 2">
    <name type="scientific">Photobacterium atrarenae</name>
    <dbReference type="NCBI Taxonomy" id="865757"/>
    <lineage>
        <taxon>Bacteria</taxon>
        <taxon>Pseudomonadati</taxon>
        <taxon>Pseudomonadota</taxon>
        <taxon>Gammaproteobacteria</taxon>
        <taxon>Vibrionales</taxon>
        <taxon>Vibrionaceae</taxon>
        <taxon>Photobacterium</taxon>
    </lineage>
</organism>
<sequence>MQSKQYSKHAILADKLQEQPSLAVMAQITAWFNKRNYSFATKQDELGYARELEIRLHILQNLTFHQLYVSQADNGVMQYWKFSCLSGNANLASFERDNAKPQGNLVTTEKPDNLQYRHELANLFKEPLPELVANPTLEEIQAHSEHVQLVLKRQEYLCPIKENDQQILLSVNLAGGSNKAILNELQLTLNMLRDQLAVPEPAVTKRARDNKTLAPYVNKHALEYLDLLIYCIHPMMTETESKALASNNTTLLRPAPRHIWELTDSQIAQLIDQLELDSETIKKWRVRTFEKKLLDSEYIRACLLSVKTEALL</sequence>
<dbReference type="InterPro" id="IPR045664">
    <property type="entry name" value="DUF6387"/>
</dbReference>
<keyword evidence="2" id="KW-1185">Reference proteome</keyword>
<dbReference type="Pfam" id="PF19924">
    <property type="entry name" value="DUF6387"/>
    <property type="match status" value="1"/>
</dbReference>
<accession>A0ABY5GFK4</accession>